<keyword evidence="2" id="KW-0539">Nucleus</keyword>
<evidence type="ECO:0000313" key="5">
    <source>
        <dbReference type="EMBL" id="KAK0441799.1"/>
    </source>
</evidence>
<gene>
    <name evidence="5" type="ORF">EV420DRAFT_1727889</name>
</gene>
<dbReference type="Pfam" id="PF00172">
    <property type="entry name" value="Zn_clus"/>
    <property type="match status" value="1"/>
</dbReference>
<comment type="caution">
    <text evidence="5">The sequence shown here is derived from an EMBL/GenBank/DDBJ whole genome shotgun (WGS) entry which is preliminary data.</text>
</comment>
<keyword evidence="3" id="KW-1133">Transmembrane helix</keyword>
<keyword evidence="3" id="KW-0812">Transmembrane</keyword>
<dbReference type="CDD" id="cd00067">
    <property type="entry name" value="GAL4"/>
    <property type="match status" value="1"/>
</dbReference>
<keyword evidence="1" id="KW-0479">Metal-binding</keyword>
<dbReference type="AlphaFoldDB" id="A0AA39MQ07"/>
<dbReference type="Proteomes" id="UP001175211">
    <property type="component" value="Unassembled WGS sequence"/>
</dbReference>
<accession>A0AA39MQ07</accession>
<keyword evidence="3" id="KW-0472">Membrane</keyword>
<evidence type="ECO:0000256" key="3">
    <source>
        <dbReference type="SAM" id="Phobius"/>
    </source>
</evidence>
<dbReference type="PROSITE" id="PS00463">
    <property type="entry name" value="ZN2_CY6_FUNGAL_1"/>
    <property type="match status" value="1"/>
</dbReference>
<dbReference type="GO" id="GO:0000981">
    <property type="term" value="F:DNA-binding transcription factor activity, RNA polymerase II-specific"/>
    <property type="evidence" value="ECO:0007669"/>
    <property type="project" value="InterPro"/>
</dbReference>
<feature type="domain" description="Zn(2)-C6 fungal-type" evidence="4">
    <location>
        <begin position="21"/>
        <end position="56"/>
    </location>
</feature>
<dbReference type="GO" id="GO:0008270">
    <property type="term" value="F:zinc ion binding"/>
    <property type="evidence" value="ECO:0007669"/>
    <property type="project" value="InterPro"/>
</dbReference>
<sequence length="744" mass="83660">MASYWSEEGGIATTRIRNLKACDICRKKKVRCDRSSSSFPGKSCTRCKKGNLQCTYVGQVEGASSMRPRYINQLESKAEAMEQLLRRILPPEADLDKELEEGDPGPSVITELLQSYSRDVSDSDAPSSSDESDIDAALESNLERFQGYVLGYRFHGKSSSAHLIQTALDCKLWRPGTLHDVQSFTSMRPEFWCIRPWHDPSRYLAQYSLFSFPEDDLLTSLIDLYFTRVNIFFPLLHRPTLERSVIDGRHFKDASFAAVLLAVCAVASRYSDDPRVLADETSKLSSGWKWANQVIGMNRAYPGMDAPSLLDTQLCCLLGYFVLGSSVPHQAWVAVGIGLRIAQDAGAHRKRPGDRTKTAEGELWKRAFWCLVSMDRLLSSALGRPCMIYDEDIDVDLPTECDDEYWEHSDPQQMFTQPAGQPSAVSYFNYHLRLTRLLVICLRTIYSIRHSKVILKLLDENWEQQIVVELDSGLNKWMDSLPEHLRWDPARENLMHFNQSAALHLSYYHVQMLIHRPFITAPEHDPSKARFPSLAICTNAARSYSRVAHIQSCRSGMIFPVAGLLTFNAAIILLFNMWGTNRPDVGIQEGDGRRAKVHGSSCRYGKRVRVFTLSTFIIDPEGECTRYHYAGLLSDILYELTSASCDGPSDPPASSTAAAVPESSFPPNGWPFTINPQAEIPPRWSFPSYDQSNNSKPVDYVLLNDDPTPTSSLLLTSSTNFTDGPPACTELDSDCARYLNNWTS</sequence>
<dbReference type="PANTHER" id="PTHR46910:SF38">
    <property type="entry name" value="ZN(2)-C6 FUNGAL-TYPE DOMAIN-CONTAINING PROTEIN"/>
    <property type="match status" value="1"/>
</dbReference>
<dbReference type="GO" id="GO:0006351">
    <property type="term" value="P:DNA-templated transcription"/>
    <property type="evidence" value="ECO:0007669"/>
    <property type="project" value="InterPro"/>
</dbReference>
<dbReference type="InterPro" id="IPR001138">
    <property type="entry name" value="Zn2Cys6_DnaBD"/>
</dbReference>
<dbReference type="SMART" id="SM00906">
    <property type="entry name" value="Fungal_trans"/>
    <property type="match status" value="1"/>
</dbReference>
<evidence type="ECO:0000313" key="6">
    <source>
        <dbReference type="Proteomes" id="UP001175211"/>
    </source>
</evidence>
<evidence type="ECO:0000259" key="4">
    <source>
        <dbReference type="PROSITE" id="PS50048"/>
    </source>
</evidence>
<organism evidence="5 6">
    <name type="scientific">Armillaria tabescens</name>
    <name type="common">Ringless honey mushroom</name>
    <name type="synonym">Agaricus tabescens</name>
    <dbReference type="NCBI Taxonomy" id="1929756"/>
    <lineage>
        <taxon>Eukaryota</taxon>
        <taxon>Fungi</taxon>
        <taxon>Dikarya</taxon>
        <taxon>Basidiomycota</taxon>
        <taxon>Agaricomycotina</taxon>
        <taxon>Agaricomycetes</taxon>
        <taxon>Agaricomycetidae</taxon>
        <taxon>Agaricales</taxon>
        <taxon>Marasmiineae</taxon>
        <taxon>Physalacriaceae</taxon>
        <taxon>Desarmillaria</taxon>
    </lineage>
</organism>
<dbReference type="PROSITE" id="PS50048">
    <property type="entry name" value="ZN2_CY6_FUNGAL_2"/>
    <property type="match status" value="1"/>
</dbReference>
<dbReference type="GO" id="GO:0003677">
    <property type="term" value="F:DNA binding"/>
    <property type="evidence" value="ECO:0007669"/>
    <property type="project" value="InterPro"/>
</dbReference>
<dbReference type="InterPro" id="IPR036864">
    <property type="entry name" value="Zn2-C6_fun-type_DNA-bd_sf"/>
</dbReference>
<dbReference type="InterPro" id="IPR007219">
    <property type="entry name" value="XnlR_reg_dom"/>
</dbReference>
<dbReference type="PANTHER" id="PTHR46910">
    <property type="entry name" value="TRANSCRIPTION FACTOR PDR1"/>
    <property type="match status" value="1"/>
</dbReference>
<keyword evidence="6" id="KW-1185">Reference proteome</keyword>
<feature type="transmembrane region" description="Helical" evidence="3">
    <location>
        <begin position="557"/>
        <end position="578"/>
    </location>
</feature>
<dbReference type="Gene3D" id="4.10.240.10">
    <property type="entry name" value="Zn(2)-C6 fungal-type DNA-binding domain"/>
    <property type="match status" value="1"/>
</dbReference>
<reference evidence="5" key="1">
    <citation type="submission" date="2023-06" db="EMBL/GenBank/DDBJ databases">
        <authorList>
            <consortium name="Lawrence Berkeley National Laboratory"/>
            <person name="Ahrendt S."/>
            <person name="Sahu N."/>
            <person name="Indic B."/>
            <person name="Wong-Bajracharya J."/>
            <person name="Merenyi Z."/>
            <person name="Ke H.-M."/>
            <person name="Monk M."/>
            <person name="Kocsube S."/>
            <person name="Drula E."/>
            <person name="Lipzen A."/>
            <person name="Balint B."/>
            <person name="Henrissat B."/>
            <person name="Andreopoulos B."/>
            <person name="Martin F.M."/>
            <person name="Harder C.B."/>
            <person name="Rigling D."/>
            <person name="Ford K.L."/>
            <person name="Foster G.D."/>
            <person name="Pangilinan J."/>
            <person name="Papanicolaou A."/>
            <person name="Barry K."/>
            <person name="LaButti K."/>
            <person name="Viragh M."/>
            <person name="Koriabine M."/>
            <person name="Yan M."/>
            <person name="Riley R."/>
            <person name="Champramary S."/>
            <person name="Plett K.L."/>
            <person name="Tsai I.J."/>
            <person name="Slot J."/>
            <person name="Sipos G."/>
            <person name="Plett J."/>
            <person name="Nagy L.G."/>
            <person name="Grigoriev I.V."/>
        </authorList>
    </citation>
    <scope>NUCLEOTIDE SEQUENCE</scope>
    <source>
        <strain evidence="5">CCBAS 213</strain>
    </source>
</reference>
<protein>
    <submittedName>
        <fullName evidence="5">Fungal-specific transcription factor domain-containing protein</fullName>
    </submittedName>
</protein>
<dbReference type="RefSeq" id="XP_060324138.1">
    <property type="nucleotide sequence ID" value="XM_060479864.1"/>
</dbReference>
<dbReference type="SMART" id="SM00066">
    <property type="entry name" value="GAL4"/>
    <property type="match status" value="1"/>
</dbReference>
<dbReference type="InterPro" id="IPR050987">
    <property type="entry name" value="AtrR-like"/>
</dbReference>
<evidence type="ECO:0000256" key="2">
    <source>
        <dbReference type="ARBA" id="ARBA00023242"/>
    </source>
</evidence>
<dbReference type="GeneID" id="85363412"/>
<dbReference type="EMBL" id="JAUEPS010000067">
    <property type="protein sequence ID" value="KAK0441799.1"/>
    <property type="molecule type" value="Genomic_DNA"/>
</dbReference>
<dbReference type="Pfam" id="PF04082">
    <property type="entry name" value="Fungal_trans"/>
    <property type="match status" value="1"/>
</dbReference>
<dbReference type="CDD" id="cd12148">
    <property type="entry name" value="fungal_TF_MHR"/>
    <property type="match status" value="1"/>
</dbReference>
<evidence type="ECO:0000256" key="1">
    <source>
        <dbReference type="ARBA" id="ARBA00022723"/>
    </source>
</evidence>
<dbReference type="SUPFAM" id="SSF57701">
    <property type="entry name" value="Zn2/Cys6 DNA-binding domain"/>
    <property type="match status" value="1"/>
</dbReference>
<name>A0AA39MQ07_ARMTA</name>
<proteinExistence type="predicted"/>